<comment type="caution">
    <text evidence="2">The sequence shown here is derived from an EMBL/GenBank/DDBJ whole genome shotgun (WGS) entry which is preliminary data.</text>
</comment>
<accession>A0A9D2J704</accession>
<dbReference type="PANTHER" id="PTHR43031:SF1">
    <property type="entry name" value="PYRIDINE NUCLEOTIDE-DISULPHIDE OXIDOREDUCTASE"/>
    <property type="match status" value="1"/>
</dbReference>
<dbReference type="AlphaFoldDB" id="A0A9D2J704"/>
<name>A0A9D2J704_9FIRM</name>
<dbReference type="Pfam" id="PF00581">
    <property type="entry name" value="Rhodanese"/>
    <property type="match status" value="1"/>
</dbReference>
<sequence length="112" mass="12719">MVLNFISVSDAVRLCYDKKGILVDVRPEEEYRQGHLPMAENVPLERIMQGEYQPGKEKPLYLYCDTGASSLLAAKKLAESGVEAYSVAGGLSYYRGYLEKEEEKLWNMVYVD</sequence>
<proteinExistence type="predicted"/>
<dbReference type="Gene3D" id="3.40.250.10">
    <property type="entry name" value="Rhodanese-like domain"/>
    <property type="match status" value="1"/>
</dbReference>
<dbReference type="SMART" id="SM00450">
    <property type="entry name" value="RHOD"/>
    <property type="match status" value="1"/>
</dbReference>
<dbReference type="CDD" id="cd00158">
    <property type="entry name" value="RHOD"/>
    <property type="match status" value="1"/>
</dbReference>
<evidence type="ECO:0000313" key="3">
    <source>
        <dbReference type="Proteomes" id="UP000824049"/>
    </source>
</evidence>
<gene>
    <name evidence="2" type="ORF">H9968_03480</name>
</gene>
<dbReference type="Proteomes" id="UP000824049">
    <property type="component" value="Unassembled WGS sequence"/>
</dbReference>
<dbReference type="EMBL" id="DXBR01000037">
    <property type="protein sequence ID" value="HIZ38976.1"/>
    <property type="molecule type" value="Genomic_DNA"/>
</dbReference>
<dbReference type="InterPro" id="IPR036873">
    <property type="entry name" value="Rhodanese-like_dom_sf"/>
</dbReference>
<dbReference type="PROSITE" id="PS50206">
    <property type="entry name" value="RHODANESE_3"/>
    <property type="match status" value="1"/>
</dbReference>
<dbReference type="InterPro" id="IPR050229">
    <property type="entry name" value="GlpE_sulfurtransferase"/>
</dbReference>
<dbReference type="SUPFAM" id="SSF52821">
    <property type="entry name" value="Rhodanese/Cell cycle control phosphatase"/>
    <property type="match status" value="1"/>
</dbReference>
<dbReference type="InterPro" id="IPR001763">
    <property type="entry name" value="Rhodanese-like_dom"/>
</dbReference>
<evidence type="ECO:0000313" key="2">
    <source>
        <dbReference type="EMBL" id="HIZ38976.1"/>
    </source>
</evidence>
<reference evidence="2" key="2">
    <citation type="submission" date="2021-04" db="EMBL/GenBank/DDBJ databases">
        <authorList>
            <person name="Gilroy R."/>
        </authorList>
    </citation>
    <scope>NUCLEOTIDE SEQUENCE</scope>
    <source>
        <strain evidence="2">CHK179-28034</strain>
    </source>
</reference>
<evidence type="ECO:0000259" key="1">
    <source>
        <dbReference type="PROSITE" id="PS50206"/>
    </source>
</evidence>
<dbReference type="PANTHER" id="PTHR43031">
    <property type="entry name" value="FAD-DEPENDENT OXIDOREDUCTASE"/>
    <property type="match status" value="1"/>
</dbReference>
<protein>
    <submittedName>
        <fullName evidence="2">Rhodanese-like domain-containing protein</fullName>
    </submittedName>
</protein>
<feature type="domain" description="Rhodanese" evidence="1">
    <location>
        <begin position="16"/>
        <end position="102"/>
    </location>
</feature>
<organism evidence="2 3">
    <name type="scientific">Candidatus Anaerobutyricum stercoris</name>
    <dbReference type="NCBI Taxonomy" id="2838457"/>
    <lineage>
        <taxon>Bacteria</taxon>
        <taxon>Bacillati</taxon>
        <taxon>Bacillota</taxon>
        <taxon>Clostridia</taxon>
        <taxon>Lachnospirales</taxon>
        <taxon>Lachnospiraceae</taxon>
        <taxon>Anaerobutyricum</taxon>
    </lineage>
</organism>
<reference evidence="2" key="1">
    <citation type="journal article" date="2021" name="PeerJ">
        <title>Extensive microbial diversity within the chicken gut microbiome revealed by metagenomics and culture.</title>
        <authorList>
            <person name="Gilroy R."/>
            <person name="Ravi A."/>
            <person name="Getino M."/>
            <person name="Pursley I."/>
            <person name="Horton D.L."/>
            <person name="Alikhan N.F."/>
            <person name="Baker D."/>
            <person name="Gharbi K."/>
            <person name="Hall N."/>
            <person name="Watson M."/>
            <person name="Adriaenssens E.M."/>
            <person name="Foster-Nyarko E."/>
            <person name="Jarju S."/>
            <person name="Secka A."/>
            <person name="Antonio M."/>
            <person name="Oren A."/>
            <person name="Chaudhuri R.R."/>
            <person name="La Ragione R."/>
            <person name="Hildebrand F."/>
            <person name="Pallen M.J."/>
        </authorList>
    </citation>
    <scope>NUCLEOTIDE SEQUENCE</scope>
    <source>
        <strain evidence="2">CHK179-28034</strain>
    </source>
</reference>